<organism evidence="4 5">
    <name type="scientific">Agarivorans gilvus</name>
    <dbReference type="NCBI Taxonomy" id="680279"/>
    <lineage>
        <taxon>Bacteria</taxon>
        <taxon>Pseudomonadati</taxon>
        <taxon>Pseudomonadota</taxon>
        <taxon>Gammaproteobacteria</taxon>
        <taxon>Alteromonadales</taxon>
        <taxon>Alteromonadaceae</taxon>
        <taxon>Agarivorans</taxon>
    </lineage>
</organism>
<comment type="caution">
    <text evidence="4">The sequence shown here is derived from an EMBL/GenBank/DDBJ whole genome shotgun (WGS) entry which is preliminary data.</text>
</comment>
<keyword evidence="5" id="KW-1185">Reference proteome</keyword>
<name>A0ABQ1I5F5_9ALTE</name>
<comment type="similarity">
    <text evidence="1">Belongs to the peptidase C59 family.</text>
</comment>
<dbReference type="Gene3D" id="3.60.60.10">
    <property type="entry name" value="Penicillin V Acylase, Chain A"/>
    <property type="match status" value="1"/>
</dbReference>
<sequence length="341" mass="37816">MATANACTTWVTDTSHGVTVTRSVDWGTPLGGIAHLVPKGSQLTSPEFTQYAQSAKWTSRYQVMNIEEYESFHGAAVSAINLDTGMSANGQYMEDSQPFLKQHQDSGAPAVALAQLTSYITGNYANVAEVKQALEQGEFQIAWAGGLAGGEHGVHFSVQDKDNNTLLIQLDEGGEQKLYHNQDDLRSMVNAPLQQYHREYVAGLEMDKPETLTKMSAHISSKERNARLLFLSNNAKLDNSEASWAQTEGKVLGLFDRAVLVPQDIIDPDNGDTYATWVSYVYNFEQASFKFRNHDTYNDVRIDLNELKDAQQPLCADLVEQSNAGYQYAQWSSCELELATH</sequence>
<proteinExistence type="inferred from homology"/>
<dbReference type="InterPro" id="IPR052193">
    <property type="entry name" value="Peptidase_C59"/>
</dbReference>
<gene>
    <name evidence="4" type="ORF">GCM10007414_28250</name>
</gene>
<evidence type="ECO:0000313" key="4">
    <source>
        <dbReference type="EMBL" id="GGB13276.1"/>
    </source>
</evidence>
<protein>
    <recommendedName>
        <fullName evidence="3">Choloylglycine hydrolase/NAAA C-terminal domain-containing protein</fullName>
    </recommendedName>
</protein>
<dbReference type="Proteomes" id="UP000651977">
    <property type="component" value="Unassembled WGS sequence"/>
</dbReference>
<dbReference type="Pfam" id="PF02275">
    <property type="entry name" value="CBAH"/>
    <property type="match status" value="1"/>
</dbReference>
<dbReference type="EMBL" id="BMDY01000018">
    <property type="protein sequence ID" value="GGB13276.1"/>
    <property type="molecule type" value="Genomic_DNA"/>
</dbReference>
<evidence type="ECO:0000256" key="1">
    <source>
        <dbReference type="ARBA" id="ARBA00006625"/>
    </source>
</evidence>
<dbReference type="SUPFAM" id="SSF56235">
    <property type="entry name" value="N-terminal nucleophile aminohydrolases (Ntn hydrolases)"/>
    <property type="match status" value="1"/>
</dbReference>
<reference evidence="5" key="1">
    <citation type="journal article" date="2019" name="Int. J. Syst. Evol. Microbiol.">
        <title>The Global Catalogue of Microorganisms (GCM) 10K type strain sequencing project: providing services to taxonomists for standard genome sequencing and annotation.</title>
        <authorList>
            <consortium name="The Broad Institute Genomics Platform"/>
            <consortium name="The Broad Institute Genome Sequencing Center for Infectious Disease"/>
            <person name="Wu L."/>
            <person name="Ma J."/>
        </authorList>
    </citation>
    <scope>NUCLEOTIDE SEQUENCE [LARGE SCALE GENOMIC DNA]</scope>
    <source>
        <strain evidence="5">CGMCC 1.10131</strain>
    </source>
</reference>
<accession>A0ABQ1I5F5</accession>
<evidence type="ECO:0000256" key="2">
    <source>
        <dbReference type="ARBA" id="ARBA00022801"/>
    </source>
</evidence>
<feature type="domain" description="Choloylglycine hydrolase/NAAA C-terminal" evidence="3">
    <location>
        <begin position="7"/>
        <end position="200"/>
    </location>
</feature>
<evidence type="ECO:0000259" key="3">
    <source>
        <dbReference type="Pfam" id="PF02275"/>
    </source>
</evidence>
<dbReference type="InterPro" id="IPR029055">
    <property type="entry name" value="Ntn_hydrolases_N"/>
</dbReference>
<keyword evidence="2" id="KW-0378">Hydrolase</keyword>
<dbReference type="PANTHER" id="PTHR35527:SF2">
    <property type="entry name" value="HYDROLASE"/>
    <property type="match status" value="1"/>
</dbReference>
<evidence type="ECO:0000313" key="5">
    <source>
        <dbReference type="Proteomes" id="UP000651977"/>
    </source>
</evidence>
<dbReference type="PANTHER" id="PTHR35527">
    <property type="entry name" value="CHOLOYLGLYCINE HYDROLASE"/>
    <property type="match status" value="1"/>
</dbReference>
<dbReference type="InterPro" id="IPR029132">
    <property type="entry name" value="CBAH/NAAA_C"/>
</dbReference>